<evidence type="ECO:0000313" key="2">
    <source>
        <dbReference type="Proteomes" id="UP000462363"/>
    </source>
</evidence>
<dbReference type="InterPro" id="IPR011009">
    <property type="entry name" value="Kinase-like_dom_sf"/>
</dbReference>
<evidence type="ECO:0000313" key="1">
    <source>
        <dbReference type="EMBL" id="MSS40934.1"/>
    </source>
</evidence>
<dbReference type="InterPro" id="IPR047175">
    <property type="entry name" value="CotS-like"/>
</dbReference>
<dbReference type="GeneID" id="62695518"/>
<reference evidence="1 2" key="1">
    <citation type="submission" date="2019-08" db="EMBL/GenBank/DDBJ databases">
        <title>In-depth cultivation of the pig gut microbiome towards novel bacterial diversity and tailored functional studies.</title>
        <authorList>
            <person name="Wylensek D."/>
            <person name="Hitch T.C.A."/>
            <person name="Clavel T."/>
        </authorList>
    </citation>
    <scope>NUCLEOTIDE SEQUENCE [LARGE SCALE GENOMIC DNA]</scope>
    <source>
        <strain evidence="1 2">BL-389-WT-3D</strain>
    </source>
</reference>
<accession>A0A844FCS0</accession>
<dbReference type="AlphaFoldDB" id="A0A844FCS0"/>
<organism evidence="1 2">
    <name type="scientific">Clostridium scindens (strain JCM 10418 / VPI 12708)</name>
    <dbReference type="NCBI Taxonomy" id="29347"/>
    <lineage>
        <taxon>Bacteria</taxon>
        <taxon>Bacillati</taxon>
        <taxon>Bacillota</taxon>
        <taxon>Clostridia</taxon>
        <taxon>Lachnospirales</taxon>
        <taxon>Lachnospiraceae</taxon>
    </lineage>
</organism>
<comment type="caution">
    <text evidence="1">The sequence shown here is derived from an EMBL/GenBank/DDBJ whole genome shotgun (WGS) entry which is preliminary data.</text>
</comment>
<keyword evidence="1" id="KW-0167">Capsid protein</keyword>
<dbReference type="RefSeq" id="WP_004607154.1">
    <property type="nucleotide sequence ID" value="NZ_AP024846.1"/>
</dbReference>
<dbReference type="InterPro" id="IPR014255">
    <property type="entry name" value="Spore_coat_CotS"/>
</dbReference>
<dbReference type="PANTHER" id="PTHR39179:SF1">
    <property type="entry name" value="SPORE COAT PROTEIN I"/>
    <property type="match status" value="1"/>
</dbReference>
<sequence>MQEYELGVLEQYNIEVISTRKTRGAILCDTDQGLLLLKEVRVSEKRIPALFELYEYLYSQGYGRIDRIILTREGECLSALEDGSRYMLKSWFKGRECDVKKPAELLAASGNLAKLHILMCHELGSNVTAGAHLKDEYLRHNRELKKVRKFMRGIAPKGEFEFAFLKHFDQIYQWADAAIAELENSDYESLYQDSVKNCCMTHGEYNYHNILMVQGDYNYKKEPYRIATTNFEKFKRDVQVEDLYYFLRKVMEKHGWKERLGDNMINAYSAIRPITDAELEYLKVRLIYPEKFWKIANSYYHSNKAWISIKSIEKLNTSIKQTEEKRRFLEDIFSFHL</sequence>
<dbReference type="GO" id="GO:0042601">
    <property type="term" value="C:endospore-forming forespore"/>
    <property type="evidence" value="ECO:0007669"/>
    <property type="project" value="TreeGrafter"/>
</dbReference>
<dbReference type="PANTHER" id="PTHR39179">
    <property type="entry name" value="SPORE COAT PROTEIN I"/>
    <property type="match status" value="1"/>
</dbReference>
<dbReference type="NCBIfam" id="TIGR02906">
    <property type="entry name" value="spore_CotS"/>
    <property type="match status" value="1"/>
</dbReference>
<name>A0A844FCS0_CLOSV</name>
<dbReference type="SUPFAM" id="SSF56112">
    <property type="entry name" value="Protein kinase-like (PK-like)"/>
    <property type="match status" value="1"/>
</dbReference>
<dbReference type="Gene3D" id="3.30.200.20">
    <property type="entry name" value="Phosphorylase Kinase, domain 1"/>
    <property type="match status" value="1"/>
</dbReference>
<protein>
    <submittedName>
        <fullName evidence="1">CotS family spore coat protein</fullName>
    </submittedName>
</protein>
<dbReference type="EMBL" id="VUMB01000022">
    <property type="protein sequence ID" value="MSS40934.1"/>
    <property type="molecule type" value="Genomic_DNA"/>
</dbReference>
<dbReference type="Proteomes" id="UP000462363">
    <property type="component" value="Unassembled WGS sequence"/>
</dbReference>
<proteinExistence type="predicted"/>
<gene>
    <name evidence="1" type="ORF">FYJ37_11380</name>
</gene>
<keyword evidence="1" id="KW-0946">Virion</keyword>
<dbReference type="Gene3D" id="3.90.1200.10">
    <property type="match status" value="1"/>
</dbReference>